<dbReference type="EMBL" id="JABAIL010000016">
    <property type="protein sequence ID" value="NLR94920.1"/>
    <property type="molecule type" value="Genomic_DNA"/>
</dbReference>
<dbReference type="InterPro" id="IPR011604">
    <property type="entry name" value="PDDEXK-like_dom_sf"/>
</dbReference>
<gene>
    <name evidence="1" type="ORF">HGP29_27185</name>
</gene>
<reference evidence="1 2" key="1">
    <citation type="submission" date="2020-04" db="EMBL/GenBank/DDBJ databases">
        <title>Flammeovirga sp. SR4, a novel species isolated from seawater.</title>
        <authorList>
            <person name="Wang X."/>
        </authorList>
    </citation>
    <scope>NUCLEOTIDE SEQUENCE [LARGE SCALE GENOMIC DNA]</scope>
    <source>
        <strain evidence="1 2">SR4</strain>
    </source>
</reference>
<dbReference type="AlphaFoldDB" id="A0A7X8SR81"/>
<keyword evidence="2" id="KW-1185">Reference proteome</keyword>
<dbReference type="Gene3D" id="3.90.320.10">
    <property type="match status" value="1"/>
</dbReference>
<accession>A0A7X8SR81</accession>
<dbReference type="Proteomes" id="UP000585050">
    <property type="component" value="Unassembled WGS sequence"/>
</dbReference>
<name>A0A7X8SR81_9BACT</name>
<evidence type="ECO:0000313" key="2">
    <source>
        <dbReference type="Proteomes" id="UP000585050"/>
    </source>
</evidence>
<sequence>MLRSETLRSYLERGISQLSIEKKQAGIEARRLGQKILLGKRIDEHLGAMLPVLMRGERKRNKVHPSELHDGCSRKLWYDINEEEFSDLPDPIPASLQLTFDIGHFVHLYVQECLRQQGILEAAEYPIRNRKRKVDGRADGIVNLRKKRYVLEVKTHGDFTTKHLKYAPIEKHEGQASFYANELIQQGEQIDGIIYLYINKNTSEIREFIRPVRKDLVRAMNKIVDEGLSKTLPSKRKCKVSDSQRACSCPYRTTCWDQS</sequence>
<comment type="caution">
    <text evidence="1">The sequence shown here is derived from an EMBL/GenBank/DDBJ whole genome shotgun (WGS) entry which is preliminary data.</text>
</comment>
<organism evidence="1 2">
    <name type="scientific">Flammeovirga agarivorans</name>
    <dbReference type="NCBI Taxonomy" id="2726742"/>
    <lineage>
        <taxon>Bacteria</taxon>
        <taxon>Pseudomonadati</taxon>
        <taxon>Bacteroidota</taxon>
        <taxon>Cytophagia</taxon>
        <taxon>Cytophagales</taxon>
        <taxon>Flammeovirgaceae</taxon>
        <taxon>Flammeovirga</taxon>
    </lineage>
</organism>
<evidence type="ECO:0000313" key="1">
    <source>
        <dbReference type="EMBL" id="NLR94920.1"/>
    </source>
</evidence>
<proteinExistence type="predicted"/>
<dbReference type="RefSeq" id="WP_168885630.1">
    <property type="nucleotide sequence ID" value="NZ_JABAIL010000016.1"/>
</dbReference>
<protein>
    <submittedName>
        <fullName evidence="1">Uncharacterized protein</fullName>
    </submittedName>
</protein>